<keyword evidence="2" id="KW-0472">Membrane</keyword>
<sequence length="156" mass="16453">MLSVARSNGFSLIELMITIAIVGILTSIAYPAYQGVLKQGYRSTAQADLMALAAAMERHMATTNSYAGAATGGGSTGAPAIFQSYSPASEPIANKRYDLKIQSVAVNGQSYVLVAEPVSGTVQGDEGDLFYFSDGRKAWDQDNSGGLSNSEYCWSC</sequence>
<proteinExistence type="predicted"/>
<dbReference type="PANTHER" id="PTHR30093">
    <property type="entry name" value="GENERAL SECRETION PATHWAY PROTEIN G"/>
    <property type="match status" value="1"/>
</dbReference>
<accession>A0ABT3A3K4</accession>
<dbReference type="PANTHER" id="PTHR30093:SF47">
    <property type="entry name" value="TYPE IV PILUS NON-CORE MINOR PILIN PILE"/>
    <property type="match status" value="1"/>
</dbReference>
<dbReference type="Pfam" id="PF07963">
    <property type="entry name" value="N_methyl"/>
    <property type="match status" value="1"/>
</dbReference>
<dbReference type="InterPro" id="IPR031982">
    <property type="entry name" value="PilE-like"/>
</dbReference>
<evidence type="ECO:0000256" key="2">
    <source>
        <dbReference type="SAM" id="Phobius"/>
    </source>
</evidence>
<dbReference type="SUPFAM" id="SSF54523">
    <property type="entry name" value="Pili subunits"/>
    <property type="match status" value="1"/>
</dbReference>
<protein>
    <submittedName>
        <fullName evidence="3">Prepilin-type N-terminal cleavage/methylation domain-containing protein</fullName>
    </submittedName>
</protein>
<evidence type="ECO:0000313" key="3">
    <source>
        <dbReference type="EMBL" id="MCV2883119.1"/>
    </source>
</evidence>
<keyword evidence="1" id="KW-0488">Methylation</keyword>
<comment type="caution">
    <text evidence="3">The sequence shown here is derived from an EMBL/GenBank/DDBJ whole genome shotgun (WGS) entry which is preliminary data.</text>
</comment>
<keyword evidence="2" id="KW-0812">Transmembrane</keyword>
<dbReference type="InterPro" id="IPR000983">
    <property type="entry name" value="Bac_GSPG_pilin"/>
</dbReference>
<dbReference type="Gene3D" id="3.30.700.10">
    <property type="entry name" value="Glycoprotein, Type 4 Pilin"/>
    <property type="match status" value="1"/>
</dbReference>
<keyword evidence="2" id="KW-1133">Transmembrane helix</keyword>
<evidence type="ECO:0000256" key="1">
    <source>
        <dbReference type="ARBA" id="ARBA00022481"/>
    </source>
</evidence>
<organism evidence="3 4">
    <name type="scientific">Fluctibacter corallii</name>
    <dbReference type="NCBI Taxonomy" id="2984329"/>
    <lineage>
        <taxon>Bacteria</taxon>
        <taxon>Pseudomonadati</taxon>
        <taxon>Pseudomonadota</taxon>
        <taxon>Gammaproteobacteria</taxon>
        <taxon>Alteromonadales</taxon>
        <taxon>Alteromonadaceae</taxon>
        <taxon>Fluctibacter</taxon>
    </lineage>
</organism>
<dbReference type="InterPro" id="IPR012902">
    <property type="entry name" value="N_methyl_site"/>
</dbReference>
<evidence type="ECO:0000313" key="4">
    <source>
        <dbReference type="Proteomes" id="UP001652504"/>
    </source>
</evidence>
<feature type="transmembrane region" description="Helical" evidence="2">
    <location>
        <begin position="12"/>
        <end position="33"/>
    </location>
</feature>
<dbReference type="Proteomes" id="UP001652504">
    <property type="component" value="Unassembled WGS sequence"/>
</dbReference>
<dbReference type="PRINTS" id="PR00813">
    <property type="entry name" value="BCTERIALGSPG"/>
</dbReference>
<name>A0ABT3A3K4_9ALTE</name>
<reference evidence="3 4" key="1">
    <citation type="submission" date="2022-10" db="EMBL/GenBank/DDBJ databases">
        <title>Aestuariibacter sp. AA17 isolated from Montipora capitata coral fragment.</title>
        <authorList>
            <person name="Emsley S.A."/>
            <person name="Pfannmuller K.M."/>
            <person name="Loughran R.M."/>
            <person name="Shlafstein M."/>
            <person name="Papke E."/>
            <person name="Saw J.H."/>
            <person name="Ushijima B."/>
            <person name="Videau P."/>
        </authorList>
    </citation>
    <scope>NUCLEOTIDE SEQUENCE [LARGE SCALE GENOMIC DNA]</scope>
    <source>
        <strain evidence="3 4">AA17</strain>
    </source>
</reference>
<dbReference type="RefSeq" id="WP_263710325.1">
    <property type="nucleotide sequence ID" value="NZ_JAOWKX010000001.1"/>
</dbReference>
<dbReference type="EMBL" id="JAOWKX010000001">
    <property type="protein sequence ID" value="MCV2883119.1"/>
    <property type="molecule type" value="Genomic_DNA"/>
</dbReference>
<keyword evidence="4" id="KW-1185">Reference proteome</keyword>
<gene>
    <name evidence="3" type="ORF">OE749_00220</name>
</gene>
<dbReference type="InterPro" id="IPR045584">
    <property type="entry name" value="Pilin-like"/>
</dbReference>
<dbReference type="Pfam" id="PF16732">
    <property type="entry name" value="ComP_DUS"/>
    <property type="match status" value="1"/>
</dbReference>
<dbReference type="NCBIfam" id="TIGR02532">
    <property type="entry name" value="IV_pilin_GFxxxE"/>
    <property type="match status" value="1"/>
</dbReference>